<sequence length="110" mass="13267">MITHQFFQKLSRLTISLTEEDKKLLFAFYLRIANKKLSTKIPLVMDDWIYYFNLLFDLKHNSDLKSIIENKVYFSKQTYYETLDLKKSCANPNIQNFENELFEILKNKEV</sequence>
<evidence type="ECO:0000313" key="2">
    <source>
        <dbReference type="Proteomes" id="UP000518887"/>
    </source>
</evidence>
<keyword evidence="2" id="KW-1185">Reference proteome</keyword>
<dbReference type="RefSeq" id="WP_246462686.1">
    <property type="nucleotide sequence ID" value="NZ_CP031518.1"/>
</dbReference>
<accession>A0A7W8GAI9</accession>
<dbReference type="EMBL" id="JACHFQ010000007">
    <property type="protein sequence ID" value="MBB5226860.1"/>
    <property type="molecule type" value="Genomic_DNA"/>
</dbReference>
<comment type="caution">
    <text evidence="1">The sequence shown here is derived from an EMBL/GenBank/DDBJ whole genome shotgun (WGS) entry which is preliminary data.</text>
</comment>
<gene>
    <name evidence="1" type="ORF">HNP76_002248</name>
</gene>
<organism evidence="1 2">
    <name type="scientific">Treponema ruminis</name>
    <dbReference type="NCBI Taxonomy" id="744515"/>
    <lineage>
        <taxon>Bacteria</taxon>
        <taxon>Pseudomonadati</taxon>
        <taxon>Spirochaetota</taxon>
        <taxon>Spirochaetia</taxon>
        <taxon>Spirochaetales</taxon>
        <taxon>Treponemataceae</taxon>
        <taxon>Treponema</taxon>
    </lineage>
</organism>
<evidence type="ECO:0000313" key="1">
    <source>
        <dbReference type="EMBL" id="MBB5226860.1"/>
    </source>
</evidence>
<proteinExistence type="predicted"/>
<dbReference type="Proteomes" id="UP000518887">
    <property type="component" value="Unassembled WGS sequence"/>
</dbReference>
<dbReference type="AlphaFoldDB" id="A0A7W8GAI9"/>
<name>A0A7W8GAI9_9SPIR</name>
<protein>
    <submittedName>
        <fullName evidence="1">Uncharacterized protein</fullName>
    </submittedName>
</protein>
<reference evidence="1 2" key="1">
    <citation type="submission" date="2020-08" db="EMBL/GenBank/DDBJ databases">
        <title>Genomic Encyclopedia of Type Strains, Phase IV (KMG-IV): sequencing the most valuable type-strain genomes for metagenomic binning, comparative biology and taxonomic classification.</title>
        <authorList>
            <person name="Goeker M."/>
        </authorList>
    </citation>
    <scope>NUCLEOTIDE SEQUENCE [LARGE SCALE GENOMIC DNA]</scope>
    <source>
        <strain evidence="1 2">DSM 103462</strain>
    </source>
</reference>